<evidence type="ECO:0000256" key="3">
    <source>
        <dbReference type="ARBA" id="ARBA00007528"/>
    </source>
</evidence>
<dbReference type="GO" id="GO:0031505">
    <property type="term" value="P:fungal-type cell wall organization"/>
    <property type="evidence" value="ECO:0007669"/>
    <property type="project" value="TreeGrafter"/>
</dbReference>
<sequence length="457" mass="49092">MMAVLSLAAAALPPIEVRGNAFYPQGSDERFYIRGIDYQPGGASNATDPLADESNCKRDVPYFKDLGVNAIRVYTIDNSANHDSCMQMLDDAGIYLILDVNTPKNSLNRADENSLKLSYNSGYLQHVFATIDAFKGYNNTLGFFAANEVINAANNTLAAPYIKAVVRDMKHYISKQADRTIPVGYSAADVADNRWQQMAYLNCGDDPEARIDMFGMNDYSWCGDKSSFEISGYAQNVENYSNYSIPLFLSEYGCNINSPRTFPEVGAIYSDKMSAVYSGGLVYEYSEEPNHYGLVQIDGDSVTKLMDYNNFKNALANAQDPSGDGGAKTDGQPAECPSYTADFWEVPDNYGIPSTPKYAANNYFKNGAGKPLGFSGNPTQWGSSLDDPNAKSSSLSSSQTTSAANSKGGASSSQSGASSSKGAASSSGSATSSKKKNGASAIEVSYGALAAFIMYLF</sequence>
<evidence type="ECO:0000256" key="7">
    <source>
        <dbReference type="ARBA" id="ARBA00023136"/>
    </source>
</evidence>
<name>A0A2T0FCG3_9ASCO</name>
<evidence type="ECO:0000256" key="11">
    <source>
        <dbReference type="SAM" id="MobiDB-lite"/>
    </source>
</evidence>
<keyword evidence="7 10" id="KW-0472">Membrane</keyword>
<dbReference type="GO" id="GO:0098552">
    <property type="term" value="C:side of membrane"/>
    <property type="evidence" value="ECO:0007669"/>
    <property type="project" value="UniProtKB-KW"/>
</dbReference>
<dbReference type="OrthoDB" id="421038at2759"/>
<comment type="subcellular location">
    <subcellularLocation>
        <location evidence="1">Cell envelope</location>
    </subcellularLocation>
    <subcellularLocation>
        <location evidence="10">Cell membrane</location>
        <topology evidence="10">Lipid-anchor</topology>
        <topology evidence="10">GPI-anchor</topology>
    </subcellularLocation>
    <subcellularLocation>
        <location evidence="2">Membrane</location>
        <topology evidence="2">Lipid-anchor</topology>
        <topology evidence="2">GPI-anchor</topology>
    </subcellularLocation>
</comment>
<dbReference type="GO" id="GO:0009277">
    <property type="term" value="C:fungal-type cell wall"/>
    <property type="evidence" value="ECO:0007669"/>
    <property type="project" value="UniProtKB-ARBA"/>
</dbReference>
<keyword evidence="8" id="KW-0325">Glycoprotein</keyword>
<comment type="caution">
    <text evidence="12">The sequence shown here is derived from an EMBL/GenBank/DDBJ whole genome shotgun (WGS) entry which is preliminary data.</text>
</comment>
<dbReference type="GO" id="GO:0005886">
    <property type="term" value="C:plasma membrane"/>
    <property type="evidence" value="ECO:0007669"/>
    <property type="project" value="UniProtKB-SubCell"/>
</dbReference>
<dbReference type="GO" id="GO:0042124">
    <property type="term" value="F:1,3-beta-glucanosyltransferase activity"/>
    <property type="evidence" value="ECO:0007669"/>
    <property type="project" value="TreeGrafter"/>
</dbReference>
<dbReference type="Pfam" id="PF03198">
    <property type="entry name" value="Glyco_hydro_72"/>
    <property type="match status" value="1"/>
</dbReference>
<comment type="function">
    <text evidence="10">Splits internally a 1,3-beta-glucan molecule and transfers the newly generated reducing end (the donor) to the non-reducing end of another 1,3-beta-glucan molecule (the acceptor) forming a 1,3-beta linkage, resulting in the elongation of 1,3-beta-glucan chains in the cell wall.</text>
</comment>
<dbReference type="SUPFAM" id="SSF51445">
    <property type="entry name" value="(Trans)glycosidases"/>
    <property type="match status" value="1"/>
</dbReference>
<accession>A0A2T0FCG3</accession>
<dbReference type="EMBL" id="NDIQ01000001">
    <property type="protein sequence ID" value="PRT52655.1"/>
    <property type="molecule type" value="Genomic_DNA"/>
</dbReference>
<dbReference type="InterPro" id="IPR004886">
    <property type="entry name" value="Glucanosyltransferase"/>
</dbReference>
<dbReference type="Gene3D" id="3.20.20.80">
    <property type="entry name" value="Glycosidases"/>
    <property type="match status" value="1"/>
</dbReference>
<comment type="similarity">
    <text evidence="3 10">Belongs to the glycosyl hydrolase 72 family.</text>
</comment>
<keyword evidence="4 10" id="KW-0336">GPI-anchor</keyword>
<dbReference type="STRING" id="45607.A0A2T0FCG3"/>
<dbReference type="InterPro" id="IPR017853">
    <property type="entry name" value="GH"/>
</dbReference>
<evidence type="ECO:0000256" key="2">
    <source>
        <dbReference type="ARBA" id="ARBA00004589"/>
    </source>
</evidence>
<dbReference type="GeneID" id="36514024"/>
<dbReference type="FunFam" id="3.20.20.80:FF:000032">
    <property type="entry name" value="1,3-beta-glucanosyltransferase"/>
    <property type="match status" value="1"/>
</dbReference>
<evidence type="ECO:0000256" key="6">
    <source>
        <dbReference type="ARBA" id="ARBA00022729"/>
    </source>
</evidence>
<feature type="region of interest" description="Disordered" evidence="11">
    <location>
        <begin position="317"/>
        <end position="338"/>
    </location>
</feature>
<dbReference type="PANTHER" id="PTHR31468">
    <property type="entry name" value="1,3-BETA-GLUCANOSYLTRANSFERASE GAS1"/>
    <property type="match status" value="1"/>
</dbReference>
<evidence type="ECO:0000256" key="9">
    <source>
        <dbReference type="ARBA" id="ARBA00023288"/>
    </source>
</evidence>
<dbReference type="AlphaFoldDB" id="A0A2T0FCG3"/>
<dbReference type="PANTHER" id="PTHR31468:SF5">
    <property type="entry name" value="1,3-BETA-GLUCANOSYLTRANSFERASE GAS5"/>
    <property type="match status" value="1"/>
</dbReference>
<protein>
    <recommendedName>
        <fullName evidence="10">1,3-beta-glucanosyltransferase</fullName>
        <ecNumber evidence="10">2.4.1.-</ecNumber>
    </recommendedName>
</protein>
<dbReference type="EC" id="2.4.1.-" evidence="10"/>
<organism evidence="12 13">
    <name type="scientific">Wickerhamiella sorbophila</name>
    <dbReference type="NCBI Taxonomy" id="45607"/>
    <lineage>
        <taxon>Eukaryota</taxon>
        <taxon>Fungi</taxon>
        <taxon>Dikarya</taxon>
        <taxon>Ascomycota</taxon>
        <taxon>Saccharomycotina</taxon>
        <taxon>Dipodascomycetes</taxon>
        <taxon>Dipodascales</taxon>
        <taxon>Trichomonascaceae</taxon>
        <taxon>Wickerhamiella</taxon>
    </lineage>
</organism>
<dbReference type="Proteomes" id="UP000238350">
    <property type="component" value="Unassembled WGS sequence"/>
</dbReference>
<keyword evidence="6" id="KW-0732">Signal</keyword>
<keyword evidence="13" id="KW-1185">Reference proteome</keyword>
<dbReference type="GO" id="GO:0071970">
    <property type="term" value="P:fungal-type cell wall (1-&gt;3)-beta-D-glucan biosynthetic process"/>
    <property type="evidence" value="ECO:0007669"/>
    <property type="project" value="TreeGrafter"/>
</dbReference>
<dbReference type="RefSeq" id="XP_024662601.1">
    <property type="nucleotide sequence ID" value="XM_024806833.1"/>
</dbReference>
<evidence type="ECO:0000256" key="8">
    <source>
        <dbReference type="ARBA" id="ARBA00023180"/>
    </source>
</evidence>
<evidence type="ECO:0000256" key="10">
    <source>
        <dbReference type="RuleBase" id="RU361209"/>
    </source>
</evidence>
<gene>
    <name evidence="12" type="ORF">B9G98_00275</name>
</gene>
<keyword evidence="9 10" id="KW-0449">Lipoprotein</keyword>
<evidence type="ECO:0000256" key="1">
    <source>
        <dbReference type="ARBA" id="ARBA00004196"/>
    </source>
</evidence>
<evidence type="ECO:0000256" key="4">
    <source>
        <dbReference type="ARBA" id="ARBA00022622"/>
    </source>
</evidence>
<feature type="compositionally biased region" description="Low complexity" evidence="11">
    <location>
        <begin position="390"/>
        <end position="432"/>
    </location>
</feature>
<evidence type="ECO:0000256" key="5">
    <source>
        <dbReference type="ARBA" id="ARBA00022679"/>
    </source>
</evidence>
<reference evidence="12 13" key="1">
    <citation type="submission" date="2017-04" db="EMBL/GenBank/DDBJ databases">
        <title>Genome sequencing of [Candida] sorbophila.</title>
        <authorList>
            <person name="Ahn J.O."/>
        </authorList>
    </citation>
    <scope>NUCLEOTIDE SEQUENCE [LARGE SCALE GENOMIC DNA]</scope>
    <source>
        <strain evidence="12 13">DS02</strain>
    </source>
</reference>
<evidence type="ECO:0000313" key="12">
    <source>
        <dbReference type="EMBL" id="PRT52655.1"/>
    </source>
</evidence>
<proteinExistence type="inferred from homology"/>
<evidence type="ECO:0000313" key="13">
    <source>
        <dbReference type="Proteomes" id="UP000238350"/>
    </source>
</evidence>
<keyword evidence="5 10" id="KW-0808">Transferase</keyword>
<feature type="region of interest" description="Disordered" evidence="11">
    <location>
        <begin position="375"/>
        <end position="438"/>
    </location>
</feature>